<evidence type="ECO:0000256" key="1">
    <source>
        <dbReference type="SAM" id="MobiDB-lite"/>
    </source>
</evidence>
<dbReference type="Proteomes" id="UP001302321">
    <property type="component" value="Unassembled WGS sequence"/>
</dbReference>
<reference evidence="2" key="2">
    <citation type="submission" date="2023-05" db="EMBL/GenBank/DDBJ databases">
        <authorList>
            <consortium name="Lawrence Berkeley National Laboratory"/>
            <person name="Steindorff A."/>
            <person name="Hensen N."/>
            <person name="Bonometti L."/>
            <person name="Westerberg I."/>
            <person name="Brannstrom I.O."/>
            <person name="Guillou S."/>
            <person name="Cros-Aarteil S."/>
            <person name="Calhoun S."/>
            <person name="Haridas S."/>
            <person name="Kuo A."/>
            <person name="Mondo S."/>
            <person name="Pangilinan J."/>
            <person name="Riley R."/>
            <person name="Labutti K."/>
            <person name="Andreopoulos B."/>
            <person name="Lipzen A."/>
            <person name="Chen C."/>
            <person name="Yanf M."/>
            <person name="Daum C."/>
            <person name="Ng V."/>
            <person name="Clum A."/>
            <person name="Ohm R."/>
            <person name="Martin F."/>
            <person name="Silar P."/>
            <person name="Natvig D."/>
            <person name="Lalanne C."/>
            <person name="Gautier V."/>
            <person name="Ament-Velasquez S.L."/>
            <person name="Kruys A."/>
            <person name="Hutchinson M.I."/>
            <person name="Powell A.J."/>
            <person name="Barry K."/>
            <person name="Miller A.N."/>
            <person name="Grigoriev I.V."/>
            <person name="Debuchy R."/>
            <person name="Gladieux P."/>
            <person name="Thoren M.H."/>
            <person name="Johannesson H."/>
        </authorList>
    </citation>
    <scope>NUCLEOTIDE SEQUENCE</scope>
    <source>
        <strain evidence="2">CBS 892.96</strain>
    </source>
</reference>
<organism evidence="2 3">
    <name type="scientific">Triangularia setosa</name>
    <dbReference type="NCBI Taxonomy" id="2587417"/>
    <lineage>
        <taxon>Eukaryota</taxon>
        <taxon>Fungi</taxon>
        <taxon>Dikarya</taxon>
        <taxon>Ascomycota</taxon>
        <taxon>Pezizomycotina</taxon>
        <taxon>Sordariomycetes</taxon>
        <taxon>Sordariomycetidae</taxon>
        <taxon>Sordariales</taxon>
        <taxon>Podosporaceae</taxon>
        <taxon>Triangularia</taxon>
    </lineage>
</organism>
<name>A0AAN6W2W5_9PEZI</name>
<evidence type="ECO:0000313" key="3">
    <source>
        <dbReference type="Proteomes" id="UP001302321"/>
    </source>
</evidence>
<reference evidence="2" key="1">
    <citation type="journal article" date="2023" name="Mol. Phylogenet. Evol.">
        <title>Genome-scale phylogeny and comparative genomics of the fungal order Sordariales.</title>
        <authorList>
            <person name="Hensen N."/>
            <person name="Bonometti L."/>
            <person name="Westerberg I."/>
            <person name="Brannstrom I.O."/>
            <person name="Guillou S."/>
            <person name="Cros-Aarteil S."/>
            <person name="Calhoun S."/>
            <person name="Haridas S."/>
            <person name="Kuo A."/>
            <person name="Mondo S."/>
            <person name="Pangilinan J."/>
            <person name="Riley R."/>
            <person name="LaButti K."/>
            <person name="Andreopoulos B."/>
            <person name="Lipzen A."/>
            <person name="Chen C."/>
            <person name="Yan M."/>
            <person name="Daum C."/>
            <person name="Ng V."/>
            <person name="Clum A."/>
            <person name="Steindorff A."/>
            <person name="Ohm R.A."/>
            <person name="Martin F."/>
            <person name="Silar P."/>
            <person name="Natvig D.O."/>
            <person name="Lalanne C."/>
            <person name="Gautier V."/>
            <person name="Ament-Velasquez S.L."/>
            <person name="Kruys A."/>
            <person name="Hutchinson M.I."/>
            <person name="Powell A.J."/>
            <person name="Barry K."/>
            <person name="Miller A.N."/>
            <person name="Grigoriev I.V."/>
            <person name="Debuchy R."/>
            <person name="Gladieux P."/>
            <person name="Hiltunen Thoren M."/>
            <person name="Johannesson H."/>
        </authorList>
    </citation>
    <scope>NUCLEOTIDE SEQUENCE</scope>
    <source>
        <strain evidence="2">CBS 892.96</strain>
    </source>
</reference>
<protein>
    <submittedName>
        <fullName evidence="2">Uncharacterized protein</fullName>
    </submittedName>
</protein>
<proteinExistence type="predicted"/>
<evidence type="ECO:0000313" key="2">
    <source>
        <dbReference type="EMBL" id="KAK4174005.1"/>
    </source>
</evidence>
<gene>
    <name evidence="2" type="ORF">QBC36DRAFT_48326</name>
</gene>
<accession>A0AAN6W2W5</accession>
<sequence length="244" mass="26190">MVGLASETCSCPTSVASIGSLIRCAASGNRGLPGTNHDCRGSGHWATAQSCNPLRKFPSGAQRCPTASPFIALCLSSTGARKVQHGRVRMPWIIAMGAVWARGPLDGDRMDLPINSCLFREIVTCARLVVARLAHLLLEFHLPGAKQTKSRSRSCMRVSGVAGNEHRLLLLPFPSGFPVHVGRTERHGTKLRVKIVIFHFPPALLCQLLCCCQSIVEVSPSPPSPPLLDTSTASEGGYMSPSWI</sequence>
<keyword evidence="3" id="KW-1185">Reference proteome</keyword>
<comment type="caution">
    <text evidence="2">The sequence shown here is derived from an EMBL/GenBank/DDBJ whole genome shotgun (WGS) entry which is preliminary data.</text>
</comment>
<dbReference type="EMBL" id="MU866306">
    <property type="protein sequence ID" value="KAK4174005.1"/>
    <property type="molecule type" value="Genomic_DNA"/>
</dbReference>
<feature type="region of interest" description="Disordered" evidence="1">
    <location>
        <begin position="220"/>
        <end position="244"/>
    </location>
</feature>
<dbReference type="AlphaFoldDB" id="A0AAN6W2W5"/>